<protein>
    <submittedName>
        <fullName evidence="1">Casparian strip membrane protein domain-containing protein</fullName>
    </submittedName>
</protein>
<comment type="caution">
    <text evidence="1">The sequence shown here is derived from an EMBL/GenBank/DDBJ whole genome shotgun (WGS) entry which is preliminary data.</text>
</comment>
<proteinExistence type="predicted"/>
<organism evidence="1 2">
    <name type="scientific">Dioscorea alata</name>
    <name type="common">Purple yam</name>
    <dbReference type="NCBI Taxonomy" id="55571"/>
    <lineage>
        <taxon>Eukaryota</taxon>
        <taxon>Viridiplantae</taxon>
        <taxon>Streptophyta</taxon>
        <taxon>Embryophyta</taxon>
        <taxon>Tracheophyta</taxon>
        <taxon>Spermatophyta</taxon>
        <taxon>Magnoliopsida</taxon>
        <taxon>Liliopsida</taxon>
        <taxon>Dioscoreales</taxon>
        <taxon>Dioscoreaceae</taxon>
        <taxon>Dioscorea</taxon>
    </lineage>
</organism>
<keyword evidence="2" id="KW-1185">Reference proteome</keyword>
<accession>A0ACB7UEN3</accession>
<reference evidence="2" key="1">
    <citation type="journal article" date="2022" name="Nat. Commun.">
        <title>Chromosome evolution and the genetic basis of agronomically important traits in greater yam.</title>
        <authorList>
            <person name="Bredeson J.V."/>
            <person name="Lyons J.B."/>
            <person name="Oniyinde I.O."/>
            <person name="Okereke N.R."/>
            <person name="Kolade O."/>
            <person name="Nnabue I."/>
            <person name="Nwadili C.O."/>
            <person name="Hribova E."/>
            <person name="Parker M."/>
            <person name="Nwogha J."/>
            <person name="Shu S."/>
            <person name="Carlson J."/>
            <person name="Kariba R."/>
            <person name="Muthemba S."/>
            <person name="Knop K."/>
            <person name="Barton G.J."/>
            <person name="Sherwood A.V."/>
            <person name="Lopez-Montes A."/>
            <person name="Asiedu R."/>
            <person name="Jamnadass R."/>
            <person name="Muchugi A."/>
            <person name="Goodstein D."/>
            <person name="Egesi C.N."/>
            <person name="Featherston J."/>
            <person name="Asfaw A."/>
            <person name="Simpson G.G."/>
            <person name="Dolezel J."/>
            <person name="Hendre P.S."/>
            <person name="Van Deynze A."/>
            <person name="Kumar P.L."/>
            <person name="Obidiegwu J.E."/>
            <person name="Bhattacharjee R."/>
            <person name="Rokhsar D.S."/>
        </authorList>
    </citation>
    <scope>NUCLEOTIDE SEQUENCE [LARGE SCALE GENOMIC DNA]</scope>
    <source>
        <strain evidence="2">cv. TDa95/00328</strain>
    </source>
</reference>
<dbReference type="Proteomes" id="UP000827976">
    <property type="component" value="Chromosome 17"/>
</dbReference>
<dbReference type="EMBL" id="CM037027">
    <property type="protein sequence ID" value="KAH7658717.1"/>
    <property type="molecule type" value="Genomic_DNA"/>
</dbReference>
<gene>
    <name evidence="1" type="ORF">IHE45_17G108200</name>
</gene>
<name>A0ACB7UEN3_DIOAL</name>
<evidence type="ECO:0000313" key="2">
    <source>
        <dbReference type="Proteomes" id="UP000827976"/>
    </source>
</evidence>
<evidence type="ECO:0000313" key="1">
    <source>
        <dbReference type="EMBL" id="KAH7658717.1"/>
    </source>
</evidence>
<sequence>MKNSLSRSVIRVPEHPRQPQSPARAALEESEDRRDRTMNSPSQSPARNSAQLKSSLGLVVATAAEVESEKRSIRVVNSPSRSPIRSSEHQQSPPRLVTADEELENHIDSTMINPTLRLAIRDPEHPKSPLRLETVDSATPQAHNGRENQGFAPATSVASFSTWSGTATTAEKVRGNGGTKDRGVFMRRESVTTAVRQGSLALRVLAAALCLISFSVMAADRNKGWAEDSYDKYTEYRYAITVNVLGFLYALFQACVEGKNLFRPDIGIIFNFSMDQILAYLLISASSAATTRTDEWVEYWGNDPFPSMARGSAAVSFLAFLVFAMSSIVSAYNLFRRRI</sequence>